<comment type="subcellular location">
    <subcellularLocation>
        <location evidence="1">Cell inner membrane</location>
        <topology evidence="1">Single-pass membrane protein</topology>
    </subcellularLocation>
</comment>
<comment type="similarity">
    <text evidence="9">Belongs to the GSP H family.</text>
</comment>
<dbReference type="NCBIfam" id="TIGR02532">
    <property type="entry name" value="IV_pilin_GFxxxE"/>
    <property type="match status" value="1"/>
</dbReference>
<dbReference type="AlphaFoldDB" id="A0A2J9V1Q1"/>
<feature type="transmembrane region" description="Helical" evidence="11">
    <location>
        <begin position="21"/>
        <end position="39"/>
    </location>
</feature>
<keyword evidence="6 11" id="KW-0812">Transmembrane</keyword>
<evidence type="ECO:0000313" key="14">
    <source>
        <dbReference type="Proteomes" id="UP000053748"/>
    </source>
</evidence>
<evidence type="ECO:0000313" key="13">
    <source>
        <dbReference type="EMBL" id="PNM57714.1"/>
    </source>
</evidence>
<dbReference type="GO" id="GO:0005886">
    <property type="term" value="C:plasma membrane"/>
    <property type="evidence" value="ECO:0007669"/>
    <property type="project" value="UniProtKB-SubCell"/>
</dbReference>
<keyword evidence="8 11" id="KW-0472">Membrane</keyword>
<dbReference type="OrthoDB" id="5871678at2"/>
<dbReference type="Pfam" id="PF12019">
    <property type="entry name" value="GspH"/>
    <property type="match status" value="1"/>
</dbReference>
<proteinExistence type="inferred from homology"/>
<dbReference type="Proteomes" id="UP000053748">
    <property type="component" value="Unassembled WGS sequence"/>
</dbReference>
<name>A0A2J9V1Q1_VIBMI</name>
<evidence type="ECO:0000256" key="8">
    <source>
        <dbReference type="ARBA" id="ARBA00023136"/>
    </source>
</evidence>
<dbReference type="Gene3D" id="3.55.40.10">
    <property type="entry name" value="minor pseudopilin epsh domain"/>
    <property type="match status" value="1"/>
</dbReference>
<organism evidence="13 14">
    <name type="scientific">Vibrio mimicus</name>
    <dbReference type="NCBI Taxonomy" id="674"/>
    <lineage>
        <taxon>Bacteria</taxon>
        <taxon>Pseudomonadati</taxon>
        <taxon>Pseudomonadota</taxon>
        <taxon>Gammaproteobacteria</taxon>
        <taxon>Vibrionales</taxon>
        <taxon>Vibrionaceae</taxon>
        <taxon>Vibrio</taxon>
    </lineage>
</organism>
<dbReference type="Pfam" id="PF07963">
    <property type="entry name" value="N_methyl"/>
    <property type="match status" value="1"/>
</dbReference>
<dbReference type="InterPro" id="IPR045584">
    <property type="entry name" value="Pilin-like"/>
</dbReference>
<accession>A0A2J9V1Q1</accession>
<keyword evidence="4" id="KW-0488">Methylation</keyword>
<evidence type="ECO:0000256" key="1">
    <source>
        <dbReference type="ARBA" id="ARBA00004377"/>
    </source>
</evidence>
<dbReference type="InterPro" id="IPR022346">
    <property type="entry name" value="T2SS_GspH"/>
</dbReference>
<dbReference type="PIRSF" id="PIRSF024622">
    <property type="entry name" value="Tfp_FimT"/>
    <property type="match status" value="1"/>
</dbReference>
<dbReference type="GO" id="GO:0015627">
    <property type="term" value="C:type II protein secretion system complex"/>
    <property type="evidence" value="ECO:0007669"/>
    <property type="project" value="InterPro"/>
</dbReference>
<protein>
    <recommendedName>
        <fullName evidence="2">Type II secretion system protein H</fullName>
    </recommendedName>
    <alternativeName>
        <fullName evidence="10">General secretion pathway protein H</fullName>
    </alternativeName>
</protein>
<reference evidence="13" key="1">
    <citation type="submission" date="2017-12" db="EMBL/GenBank/DDBJ databases">
        <title>FDA dAtabase for Regulatory Grade micrObial Sequences (FDA-ARGOS): Supporting development and validation of Infectious Disease Dx tests.</title>
        <authorList>
            <person name="Hoffmann M."/>
            <person name="Allard M."/>
            <person name="Evans P."/>
            <person name="Brown E."/>
            <person name="Tallon L.J."/>
            <person name="Sadzewicz L."/>
            <person name="Sengamalay N."/>
            <person name="Ott S."/>
            <person name="Godinez A."/>
            <person name="Nagaraj S."/>
            <person name="Vavikolanu K."/>
            <person name="Aluvathingal J."/>
            <person name="Nadendla S."/>
            <person name="Hobson J."/>
            <person name="Sichtig H."/>
        </authorList>
    </citation>
    <scope>NUCLEOTIDE SEQUENCE [LARGE SCALE GENOMIC DNA]</scope>
    <source>
        <strain evidence="13">FDAARGOS_113</strain>
    </source>
</reference>
<evidence type="ECO:0000256" key="11">
    <source>
        <dbReference type="SAM" id="Phobius"/>
    </source>
</evidence>
<sequence>MIHHPLTVCKGFWEMHRGFTLLELLITVAVLTALLLFAAPNFSKVSQQTKMVNLANELQGFLIQAKSEAVLRNQDLWVHINGLPASNGNWTLSLSTASTSAAVSSTNTLAVFQGNRYRNVWVSNTSTLNEVKFDHVMGNPQEAGNIAIKQSESDTSPIKITVHNRAGRIRACTVNEEKYGFEKCPPAR</sequence>
<dbReference type="GO" id="GO:0015628">
    <property type="term" value="P:protein secretion by the type II secretion system"/>
    <property type="evidence" value="ECO:0007669"/>
    <property type="project" value="InterPro"/>
</dbReference>
<evidence type="ECO:0000256" key="10">
    <source>
        <dbReference type="ARBA" id="ARBA00030775"/>
    </source>
</evidence>
<keyword evidence="14" id="KW-1185">Reference proteome</keyword>
<feature type="domain" description="General secretion pathway GspH" evidence="12">
    <location>
        <begin position="55"/>
        <end position="163"/>
    </location>
</feature>
<keyword evidence="7 11" id="KW-1133">Transmembrane helix</keyword>
<evidence type="ECO:0000256" key="6">
    <source>
        <dbReference type="ARBA" id="ARBA00022692"/>
    </source>
</evidence>
<keyword evidence="3" id="KW-1003">Cell membrane</keyword>
<evidence type="ECO:0000256" key="7">
    <source>
        <dbReference type="ARBA" id="ARBA00022989"/>
    </source>
</evidence>
<evidence type="ECO:0000256" key="3">
    <source>
        <dbReference type="ARBA" id="ARBA00022475"/>
    </source>
</evidence>
<evidence type="ECO:0000256" key="5">
    <source>
        <dbReference type="ARBA" id="ARBA00022519"/>
    </source>
</evidence>
<evidence type="ECO:0000256" key="2">
    <source>
        <dbReference type="ARBA" id="ARBA00021549"/>
    </source>
</evidence>
<dbReference type="InterPro" id="IPR016824">
    <property type="entry name" value="Tfp-pilus_assembly_FimT"/>
</dbReference>
<dbReference type="PROSITE" id="PS00409">
    <property type="entry name" value="PROKAR_NTER_METHYL"/>
    <property type="match status" value="1"/>
</dbReference>
<evidence type="ECO:0000256" key="9">
    <source>
        <dbReference type="ARBA" id="ARBA00025772"/>
    </source>
</evidence>
<dbReference type="STRING" id="674.VM_10835"/>
<comment type="caution">
    <text evidence="13">The sequence shown here is derived from an EMBL/GenBank/DDBJ whole genome shotgun (WGS) entry which is preliminary data.</text>
</comment>
<dbReference type="SUPFAM" id="SSF54523">
    <property type="entry name" value="Pili subunits"/>
    <property type="match status" value="1"/>
</dbReference>
<dbReference type="InterPro" id="IPR012902">
    <property type="entry name" value="N_methyl_site"/>
</dbReference>
<evidence type="ECO:0000259" key="12">
    <source>
        <dbReference type="Pfam" id="PF12019"/>
    </source>
</evidence>
<keyword evidence="5" id="KW-0997">Cell inner membrane</keyword>
<evidence type="ECO:0000256" key="4">
    <source>
        <dbReference type="ARBA" id="ARBA00022481"/>
    </source>
</evidence>
<gene>
    <name evidence="13" type="ORF">AL544_017540</name>
</gene>
<dbReference type="EMBL" id="LOSJ02000002">
    <property type="protein sequence ID" value="PNM57714.1"/>
    <property type="molecule type" value="Genomic_DNA"/>
</dbReference>